<keyword evidence="1" id="KW-0472">Membrane</keyword>
<keyword evidence="1" id="KW-0812">Transmembrane</keyword>
<keyword evidence="1" id="KW-1133">Transmembrane helix</keyword>
<feature type="transmembrane region" description="Helical" evidence="1">
    <location>
        <begin position="47"/>
        <end position="67"/>
    </location>
</feature>
<accession>A0A1W1C637</accession>
<protein>
    <submittedName>
        <fullName evidence="2">Uncharacterized protein</fullName>
    </submittedName>
</protein>
<dbReference type="AlphaFoldDB" id="A0A1W1C637"/>
<sequence length="128" mass="14811">MNTHNIGTESINYTIEKKYSKSAKKFTEKEVTFDDTPLFFPDGFEKIFLVIYFITLPYIAGLLFLFFYVAEGKKELFLSLNEESSFILTWAIGYEILAGLALLLIIKNAISFSVENSRKGRNKEFRRP</sequence>
<evidence type="ECO:0000256" key="1">
    <source>
        <dbReference type="SAM" id="Phobius"/>
    </source>
</evidence>
<evidence type="ECO:0000313" key="2">
    <source>
        <dbReference type="EMBL" id="SFV61174.1"/>
    </source>
</evidence>
<name>A0A1W1C637_9ZZZZ</name>
<organism evidence="2">
    <name type="scientific">hydrothermal vent metagenome</name>
    <dbReference type="NCBI Taxonomy" id="652676"/>
    <lineage>
        <taxon>unclassified sequences</taxon>
        <taxon>metagenomes</taxon>
        <taxon>ecological metagenomes</taxon>
    </lineage>
</organism>
<reference evidence="2" key="1">
    <citation type="submission" date="2016-10" db="EMBL/GenBank/DDBJ databases">
        <authorList>
            <person name="de Groot N.N."/>
        </authorList>
    </citation>
    <scope>NUCLEOTIDE SEQUENCE</scope>
</reference>
<gene>
    <name evidence="2" type="ORF">MNB_SV-8-511</name>
</gene>
<feature type="transmembrane region" description="Helical" evidence="1">
    <location>
        <begin position="87"/>
        <end position="106"/>
    </location>
</feature>
<proteinExistence type="predicted"/>
<dbReference type="EMBL" id="FPHD01000056">
    <property type="protein sequence ID" value="SFV61174.1"/>
    <property type="molecule type" value="Genomic_DNA"/>
</dbReference>